<dbReference type="PROSITE" id="PS50041">
    <property type="entry name" value="C_TYPE_LECTIN_2"/>
    <property type="match status" value="4"/>
</dbReference>
<dbReference type="Ensembl" id="ENSEBUT00000014613.1">
    <property type="protein sequence ID" value="ENSEBUP00000014037.1"/>
    <property type="gene ID" value="ENSEBUG00000008842.1"/>
</dbReference>
<sequence>MPSCLCFAHPQDKCGDQLSLSTDHYLCTLSSFSAMVIVGSRSFTKSWLIWDVVLQCFCIFFPGECHSLGCAVQDAITFSKPNITGHTPIQPSLNKPEGGCPRKWKLFNNKCYLVHTERKDYKGWGTARESCKEKGGDLVSITNAAEQMFLLTQLEQVHIRSWIGLNDIDEEGNFVWSDGTPVTYTNWVAKKPFPSPQDLLYQSDCVAMMNIASIGSWRDEICDYKAGYVCQKATDPTIAVTNPPPATELVLFGKSLFWVDMISQPFADARKVCQGNGSEIASLISVYEQAFVSLLAQQAGGELWIGLKRNETNGAYNWLDGWYMHMTGWAKDQLDQSQACVSLVAGKGWMNVSCSKRLPVVCKKSVESPPTDPSLRGVCSSTGGHWQMTQQSCFTFHSSPKISWMGAAVTCSKLGGSLVSLRNKDESLILQREIKRFLGKTESFWIGLHLDDNGCLAWLDGSSTSYNRLWPLHKQGGSRDASTEGERCVTISSKDFSWKERSCTGRFGFICRKSGGKIRHNAGCEDRRTFIFHNPNITTLTPIQPSLNMPQGGCPWKWKLFNNKCYLPITQRADHKSWKHAQDSCKAEGGDLVSITNVDEQMFLLTQLEDFELKCWIGLNDINEEGNFVWSDGTPVNYTHWDYRRPFISQQYFSYESDCVVMLNYESIGSWRENRCDFKRGYICKMATGNINNYLQRMNKDVVESMTGNGGIQRRGDTCLSLK</sequence>
<evidence type="ECO:0000313" key="3">
    <source>
        <dbReference type="Proteomes" id="UP000694388"/>
    </source>
</evidence>
<feature type="domain" description="C-type lectin" evidence="1">
    <location>
        <begin position="107"/>
        <end position="231"/>
    </location>
</feature>
<dbReference type="InterPro" id="IPR016187">
    <property type="entry name" value="CTDL_fold"/>
</dbReference>
<dbReference type="Proteomes" id="UP000694388">
    <property type="component" value="Unplaced"/>
</dbReference>
<dbReference type="AlphaFoldDB" id="A0A8C4QFH3"/>
<dbReference type="InterPro" id="IPR016186">
    <property type="entry name" value="C-type_lectin-like/link_sf"/>
</dbReference>
<dbReference type="FunFam" id="3.10.100.10:FF:000025">
    <property type="entry name" value="Mannose receptor C-type 1"/>
    <property type="match status" value="2"/>
</dbReference>
<dbReference type="GeneTree" id="ENSGT01150000286973"/>
<keyword evidence="3" id="KW-1185">Reference proteome</keyword>
<dbReference type="Pfam" id="PF00059">
    <property type="entry name" value="Lectin_C"/>
    <property type="match status" value="4"/>
</dbReference>
<feature type="domain" description="C-type lectin" evidence="1">
    <location>
        <begin position="389"/>
        <end position="512"/>
    </location>
</feature>
<dbReference type="SUPFAM" id="SSF56436">
    <property type="entry name" value="C-type lectin-like"/>
    <property type="match status" value="4"/>
</dbReference>
<accession>A0A8C4QFH3</accession>
<protein>
    <recommendedName>
        <fullName evidence="1">C-type lectin domain-containing protein</fullName>
    </recommendedName>
</protein>
<dbReference type="SMART" id="SM00034">
    <property type="entry name" value="CLECT"/>
    <property type="match status" value="4"/>
</dbReference>
<feature type="domain" description="C-type lectin" evidence="1">
    <location>
        <begin position="252"/>
        <end position="363"/>
    </location>
</feature>
<reference evidence="2" key="1">
    <citation type="submission" date="2025-08" db="UniProtKB">
        <authorList>
            <consortium name="Ensembl"/>
        </authorList>
    </citation>
    <scope>IDENTIFICATION</scope>
</reference>
<name>A0A8C4QFH3_EPTBU</name>
<dbReference type="CDD" id="cd00037">
    <property type="entry name" value="CLECT"/>
    <property type="match status" value="4"/>
</dbReference>
<dbReference type="InterPro" id="IPR050111">
    <property type="entry name" value="C-type_lectin/snaclec_domain"/>
</dbReference>
<reference evidence="2" key="2">
    <citation type="submission" date="2025-09" db="UniProtKB">
        <authorList>
            <consortium name="Ensembl"/>
        </authorList>
    </citation>
    <scope>IDENTIFICATION</scope>
</reference>
<dbReference type="PANTHER" id="PTHR22803">
    <property type="entry name" value="MANNOSE, PHOSPHOLIPASE, LECTIN RECEPTOR RELATED"/>
    <property type="match status" value="1"/>
</dbReference>
<dbReference type="OMA" id="KPWANAR"/>
<evidence type="ECO:0000259" key="1">
    <source>
        <dbReference type="PROSITE" id="PS50041"/>
    </source>
</evidence>
<organism evidence="2 3">
    <name type="scientific">Eptatretus burgeri</name>
    <name type="common">Inshore hagfish</name>
    <dbReference type="NCBI Taxonomy" id="7764"/>
    <lineage>
        <taxon>Eukaryota</taxon>
        <taxon>Metazoa</taxon>
        <taxon>Chordata</taxon>
        <taxon>Craniata</taxon>
        <taxon>Vertebrata</taxon>
        <taxon>Cyclostomata</taxon>
        <taxon>Myxini</taxon>
        <taxon>Myxiniformes</taxon>
        <taxon>Myxinidae</taxon>
        <taxon>Eptatretinae</taxon>
        <taxon>Eptatretus</taxon>
    </lineage>
</organism>
<feature type="domain" description="C-type lectin" evidence="1">
    <location>
        <begin position="561"/>
        <end position="685"/>
    </location>
</feature>
<proteinExistence type="predicted"/>
<dbReference type="InterPro" id="IPR001304">
    <property type="entry name" value="C-type_lectin-like"/>
</dbReference>
<dbReference type="Gene3D" id="3.10.100.10">
    <property type="entry name" value="Mannose-Binding Protein A, subunit A"/>
    <property type="match status" value="4"/>
</dbReference>
<evidence type="ECO:0000313" key="2">
    <source>
        <dbReference type="Ensembl" id="ENSEBUP00000014037.1"/>
    </source>
</evidence>